<evidence type="ECO:0000313" key="3">
    <source>
        <dbReference type="EMBL" id="EMR4588177.1"/>
    </source>
</evidence>
<sequence length="157" mass="18151">MENKMNTIIIDSDLPLNEFDISQIRAMVNYLIPTEYIDFIKKYNGGVPEPDSFNIQKINDASTINRFLGVKKEKNQNSDIFYFFKVYKNRIPSGYLPIGYDIGGNLILIKLGNDDAKVFFWDHELEADEGEEPTLENIYYLADSINDFLSSLFLIEI</sequence>
<protein>
    <submittedName>
        <fullName evidence="2">SMI1/KNR4 family protein</fullName>
    </submittedName>
</protein>
<dbReference type="InterPro" id="IPR018958">
    <property type="entry name" value="Knr4/Smi1-like_dom"/>
</dbReference>
<feature type="domain" description="Knr4/Smi1-like" evidence="1">
    <location>
        <begin position="15"/>
        <end position="151"/>
    </location>
</feature>
<gene>
    <name evidence="3" type="ORF">M0K77_000430</name>
    <name evidence="2" type="ORF">M0K77_RS02150</name>
</gene>
<evidence type="ECO:0000259" key="1">
    <source>
        <dbReference type="SMART" id="SM00860"/>
    </source>
</evidence>
<evidence type="ECO:0000313" key="2">
    <source>
        <dbReference type="EMBL" id="ELR5215990.1"/>
    </source>
</evidence>
<dbReference type="Gene3D" id="3.40.1580.10">
    <property type="entry name" value="SMI1/KNR4-like"/>
    <property type="match status" value="1"/>
</dbReference>
<dbReference type="Pfam" id="PF09346">
    <property type="entry name" value="SMI1_KNR4"/>
    <property type="match status" value="1"/>
</dbReference>
<name>A0AAD2ZLW7_PRORE</name>
<accession>A0AAD2ZLW7</accession>
<dbReference type="SUPFAM" id="SSF160631">
    <property type="entry name" value="SMI1/KNR4-like"/>
    <property type="match status" value="1"/>
</dbReference>
<organism evidence="2">
    <name type="scientific">Providencia rettgeri</name>
    <dbReference type="NCBI Taxonomy" id="587"/>
    <lineage>
        <taxon>Bacteria</taxon>
        <taxon>Pseudomonadati</taxon>
        <taxon>Pseudomonadota</taxon>
        <taxon>Gammaproteobacteria</taxon>
        <taxon>Enterobacterales</taxon>
        <taxon>Morganellaceae</taxon>
        <taxon>Providencia</taxon>
    </lineage>
</organism>
<proteinExistence type="predicted"/>
<dbReference type="InterPro" id="IPR037883">
    <property type="entry name" value="Knr4/Smi1-like_sf"/>
</dbReference>
<comment type="caution">
    <text evidence="2">The sequence shown here is derived from an EMBL/GenBank/DDBJ whole genome shotgun (WGS) entry which is preliminary data.</text>
</comment>
<dbReference type="SMART" id="SM00860">
    <property type="entry name" value="SMI1_KNR4"/>
    <property type="match status" value="1"/>
</dbReference>
<dbReference type="EMBL" id="ABEXCJ040000001">
    <property type="protein sequence ID" value="ELR5215990.1"/>
    <property type="molecule type" value="Genomic_DNA"/>
</dbReference>
<dbReference type="RefSeq" id="WP_319863280.1">
    <property type="nucleotide sequence ID" value="NZ_JAXACY010000015.1"/>
</dbReference>
<reference evidence="2" key="1">
    <citation type="submission" date="2023-10" db="EMBL/GenBank/DDBJ databases">
        <authorList>
            <consortium name="Clinical and Environmental Microbiology Branch: Whole genome sequencing antimicrobial resistance pathogens in the healthcare setting"/>
        </authorList>
    </citation>
    <scope>NUCLEOTIDE SEQUENCE</scope>
    <source>
        <strain evidence="2">2020QW-00022</strain>
    </source>
</reference>
<dbReference type="AlphaFoldDB" id="A0AAD2ZLW7"/>
<dbReference type="EMBL" id="ABEXCJ050000001">
    <property type="protein sequence ID" value="EMR4588177.1"/>
    <property type="molecule type" value="Genomic_DNA"/>
</dbReference>